<dbReference type="InterPro" id="IPR001304">
    <property type="entry name" value="C-type_lectin-like"/>
</dbReference>
<evidence type="ECO:0000313" key="4">
    <source>
        <dbReference type="EMBL" id="VDI58099.1"/>
    </source>
</evidence>
<organism evidence="4 5">
    <name type="scientific">Mytilus galloprovincialis</name>
    <name type="common">Mediterranean mussel</name>
    <dbReference type="NCBI Taxonomy" id="29158"/>
    <lineage>
        <taxon>Eukaryota</taxon>
        <taxon>Metazoa</taxon>
        <taxon>Spiralia</taxon>
        <taxon>Lophotrochozoa</taxon>
        <taxon>Mollusca</taxon>
        <taxon>Bivalvia</taxon>
        <taxon>Autobranchia</taxon>
        <taxon>Pteriomorphia</taxon>
        <taxon>Mytilida</taxon>
        <taxon>Mytiloidea</taxon>
        <taxon>Mytilidae</taxon>
        <taxon>Mytilinae</taxon>
        <taxon>Mytilus</taxon>
    </lineage>
</organism>
<evidence type="ECO:0000259" key="3">
    <source>
        <dbReference type="PROSITE" id="PS50041"/>
    </source>
</evidence>
<comment type="caution">
    <text evidence="4">The sequence shown here is derived from an EMBL/GenBank/DDBJ whole genome shotgun (WGS) entry which is preliminary data.</text>
</comment>
<dbReference type="SMART" id="SM00034">
    <property type="entry name" value="CLECT"/>
    <property type="match status" value="1"/>
</dbReference>
<accession>A0A8B6G3F5</accession>
<evidence type="ECO:0000313" key="5">
    <source>
        <dbReference type="Proteomes" id="UP000596742"/>
    </source>
</evidence>
<dbReference type="AlphaFoldDB" id="A0A8B6G3F5"/>
<dbReference type="SUPFAM" id="SSF56436">
    <property type="entry name" value="C-type lectin-like"/>
    <property type="match status" value="1"/>
</dbReference>
<dbReference type="InterPro" id="IPR018378">
    <property type="entry name" value="C-type_lectin_CS"/>
</dbReference>
<keyword evidence="4" id="KW-0675">Receptor</keyword>
<name>A0A8B6G3F5_MYTGA</name>
<keyword evidence="1" id="KW-1015">Disulfide bond</keyword>
<feature type="domain" description="C-type lectin" evidence="3">
    <location>
        <begin position="104"/>
        <end position="218"/>
    </location>
</feature>
<evidence type="ECO:0000256" key="1">
    <source>
        <dbReference type="ARBA" id="ARBA00023157"/>
    </source>
</evidence>
<dbReference type="EMBL" id="UYJE01007807">
    <property type="protein sequence ID" value="VDI58099.1"/>
    <property type="molecule type" value="Genomic_DNA"/>
</dbReference>
<sequence>MHKIFVVFLVCTGKFALAIRIQNLPCFTDESQKDLEDARKELTTVDKYLENTVEILTDEFQKTLDSMKNQLVGMRTNVSKIVKKVNTDLIVMSKDLEESQWTKFQGHCYYFSSHGAPWYEAERLCRDFGGYLVKIDNSTENEWLQSNRPSKSAGYWIGLTDLIEGEWRWSIDQSLATFKSWLSGYGSKGHNYNCVSFTGNQNTWFDASCKTGYRIICERNLC</sequence>
<dbReference type="Proteomes" id="UP000596742">
    <property type="component" value="Unassembled WGS sequence"/>
</dbReference>
<dbReference type="InterPro" id="IPR016187">
    <property type="entry name" value="CTDL_fold"/>
</dbReference>
<reference evidence="4" key="1">
    <citation type="submission" date="2018-11" db="EMBL/GenBank/DDBJ databases">
        <authorList>
            <person name="Alioto T."/>
            <person name="Alioto T."/>
        </authorList>
    </citation>
    <scope>NUCLEOTIDE SEQUENCE</scope>
</reference>
<protein>
    <submittedName>
        <fullName evidence="4">Asialoglycoprotein receptor 2</fullName>
    </submittedName>
</protein>
<proteinExistence type="predicted"/>
<dbReference type="PANTHER" id="PTHR22803">
    <property type="entry name" value="MANNOSE, PHOSPHOLIPASE, LECTIN RECEPTOR RELATED"/>
    <property type="match status" value="1"/>
</dbReference>
<gene>
    <name evidence="4" type="ORF">MGAL_10B054797</name>
</gene>
<feature type="signal peptide" evidence="2">
    <location>
        <begin position="1"/>
        <end position="18"/>
    </location>
</feature>
<dbReference type="Gene3D" id="3.10.100.10">
    <property type="entry name" value="Mannose-Binding Protein A, subunit A"/>
    <property type="match status" value="1"/>
</dbReference>
<dbReference type="PROSITE" id="PS50041">
    <property type="entry name" value="C_TYPE_LECTIN_2"/>
    <property type="match status" value="1"/>
</dbReference>
<dbReference type="InterPro" id="IPR050111">
    <property type="entry name" value="C-type_lectin/snaclec_domain"/>
</dbReference>
<keyword evidence="5" id="KW-1185">Reference proteome</keyword>
<dbReference type="OrthoDB" id="6162957at2759"/>
<dbReference type="CDD" id="cd00037">
    <property type="entry name" value="CLECT"/>
    <property type="match status" value="1"/>
</dbReference>
<keyword evidence="2" id="KW-0732">Signal</keyword>
<feature type="chain" id="PRO_5032714606" evidence="2">
    <location>
        <begin position="19"/>
        <end position="222"/>
    </location>
</feature>
<dbReference type="PROSITE" id="PS00615">
    <property type="entry name" value="C_TYPE_LECTIN_1"/>
    <property type="match status" value="1"/>
</dbReference>
<evidence type="ECO:0000256" key="2">
    <source>
        <dbReference type="SAM" id="SignalP"/>
    </source>
</evidence>
<dbReference type="InterPro" id="IPR016186">
    <property type="entry name" value="C-type_lectin-like/link_sf"/>
</dbReference>
<dbReference type="Pfam" id="PF00059">
    <property type="entry name" value="Lectin_C"/>
    <property type="match status" value="1"/>
</dbReference>